<dbReference type="InterPro" id="IPR008883">
    <property type="entry name" value="UEV_N"/>
</dbReference>
<evidence type="ECO:0000256" key="7">
    <source>
        <dbReference type="PROSITE-ProRule" id="PRU00644"/>
    </source>
</evidence>
<evidence type="ECO:0000256" key="4">
    <source>
        <dbReference type="ARBA" id="ARBA00022753"/>
    </source>
</evidence>
<evidence type="ECO:0000256" key="3">
    <source>
        <dbReference type="ARBA" id="ARBA00022448"/>
    </source>
</evidence>
<dbReference type="PANTHER" id="PTHR23306:SF3">
    <property type="entry name" value="TUMOR SUPPRESSOR PROTEIN 101"/>
    <property type="match status" value="1"/>
</dbReference>
<organism evidence="11 12">
    <name type="scientific">Malassezia furfur</name>
    <name type="common">Pityriasis versicolor infection agent</name>
    <name type="synonym">Pityrosporum furfur</name>
    <dbReference type="NCBI Taxonomy" id="55194"/>
    <lineage>
        <taxon>Eukaryota</taxon>
        <taxon>Fungi</taxon>
        <taxon>Dikarya</taxon>
        <taxon>Basidiomycota</taxon>
        <taxon>Ustilaginomycotina</taxon>
        <taxon>Malasseziomycetes</taxon>
        <taxon>Malasseziales</taxon>
        <taxon>Malasseziaceae</taxon>
        <taxon>Malassezia</taxon>
    </lineage>
</organism>
<keyword evidence="3 7" id="KW-0813">Transport</keyword>
<gene>
    <name evidence="11" type="primary">STP22</name>
    <name evidence="11" type="ORF">GLX27_004218</name>
</gene>
<keyword evidence="5 7" id="KW-0653">Protein transport</keyword>
<dbReference type="Pfam" id="PF09454">
    <property type="entry name" value="Vps23_core"/>
    <property type="match status" value="1"/>
</dbReference>
<evidence type="ECO:0000256" key="8">
    <source>
        <dbReference type="SAM" id="MobiDB-lite"/>
    </source>
</evidence>
<feature type="region of interest" description="Disordered" evidence="8">
    <location>
        <begin position="160"/>
        <end position="226"/>
    </location>
</feature>
<dbReference type="EMBL" id="CP046238">
    <property type="protein sequence ID" value="WFD49535.1"/>
    <property type="molecule type" value="Genomic_DNA"/>
</dbReference>
<evidence type="ECO:0000259" key="9">
    <source>
        <dbReference type="PROSITE" id="PS51312"/>
    </source>
</evidence>
<dbReference type="InterPro" id="IPR037202">
    <property type="entry name" value="ESCRT_assembly_dom"/>
</dbReference>
<dbReference type="InterPro" id="IPR017916">
    <property type="entry name" value="SB_dom"/>
</dbReference>
<evidence type="ECO:0000259" key="10">
    <source>
        <dbReference type="PROSITE" id="PS51322"/>
    </source>
</evidence>
<dbReference type="Pfam" id="PF05743">
    <property type="entry name" value="UEV"/>
    <property type="match status" value="1"/>
</dbReference>
<dbReference type="SUPFAM" id="SSF140111">
    <property type="entry name" value="Endosomal sorting complex assembly domain"/>
    <property type="match status" value="1"/>
</dbReference>
<dbReference type="Gene3D" id="6.10.140.820">
    <property type="match status" value="1"/>
</dbReference>
<feature type="domain" description="UEV" evidence="10">
    <location>
        <begin position="11"/>
        <end position="163"/>
    </location>
</feature>
<evidence type="ECO:0000256" key="5">
    <source>
        <dbReference type="ARBA" id="ARBA00022927"/>
    </source>
</evidence>
<comment type="similarity">
    <text evidence="2">Belongs to the ubiquitin-conjugating enzyme family. UEV subfamily.</text>
</comment>
<protein>
    <submittedName>
        <fullName evidence="11">Suppressor protein stp22 of temperature-sensitive alpha-factor receptor and arginine permease</fullName>
    </submittedName>
</protein>
<evidence type="ECO:0000256" key="2">
    <source>
        <dbReference type="ARBA" id="ARBA00009594"/>
    </source>
</evidence>
<comment type="subcellular location">
    <subcellularLocation>
        <location evidence="1">Endosome</location>
    </subcellularLocation>
</comment>
<evidence type="ECO:0000313" key="12">
    <source>
        <dbReference type="Proteomes" id="UP000818624"/>
    </source>
</evidence>
<feature type="domain" description="SB" evidence="9">
    <location>
        <begin position="331"/>
        <end position="397"/>
    </location>
</feature>
<dbReference type="SUPFAM" id="SSF54495">
    <property type="entry name" value="UBC-like"/>
    <property type="match status" value="1"/>
</dbReference>
<sequence>MDRGVVHRWLRQVLEPVRLVLTQYAARERIAADVDRVLDAFPTLRPRTDVYSTCAAHTAYDDGRTVLLLVLDGTLPVEYAGTLYYIPVHVWIPRAYADDPPIVYVVPTASMLVRRSERVDVSGRVSPAYLDDWRRKPEGADLVELLRACQALFRATPPVVAKPPDVARPPEAARPSIDPRPAPARPPRPERPAEAPARPPVPGRPRTATLASPASPASPARPARPMNPELRALHDAVHTRVGARRAELRDTLTTANAQLRDLLADLQQGRPAIDDEMHRLEAVQAVCRTHTAHLAETMRTAQHRIDTLQRRPDPNVDEMLVATSLVENQYVAHSPRLLQLRAEDAALEDTMYQLGRALHAEQLSLDRFIKQTRMLAREQFLRRALAKKIEAGLSTAT</sequence>
<feature type="compositionally biased region" description="Low complexity" evidence="8">
    <location>
        <begin position="204"/>
        <end position="224"/>
    </location>
</feature>
<dbReference type="Proteomes" id="UP000818624">
    <property type="component" value="Chromosome 5"/>
</dbReference>
<evidence type="ECO:0000256" key="1">
    <source>
        <dbReference type="ARBA" id="ARBA00004177"/>
    </source>
</evidence>
<dbReference type="InterPro" id="IPR016135">
    <property type="entry name" value="UBQ-conjugating_enzyme/RWD"/>
</dbReference>
<keyword evidence="4" id="KW-0967">Endosome</keyword>
<keyword evidence="6" id="KW-0175">Coiled coil</keyword>
<dbReference type="Gene3D" id="3.10.110.10">
    <property type="entry name" value="Ubiquitin Conjugating Enzyme"/>
    <property type="match status" value="1"/>
</dbReference>
<accession>A0ABY8EZX8</accession>
<dbReference type="PANTHER" id="PTHR23306">
    <property type="entry name" value="TUMOR SUSCEPTIBILITY GENE 101 PROTEIN-RELATED"/>
    <property type="match status" value="1"/>
</dbReference>
<keyword evidence="11" id="KW-0675">Receptor</keyword>
<dbReference type="PROSITE" id="PS51322">
    <property type="entry name" value="UEV"/>
    <property type="match status" value="1"/>
</dbReference>
<name>A0ABY8EZX8_MALFU</name>
<reference evidence="11 12" key="1">
    <citation type="journal article" date="2020" name="Elife">
        <title>Loss of centromere function drives karyotype evolution in closely related Malassezia species.</title>
        <authorList>
            <person name="Sankaranarayanan S.R."/>
            <person name="Ianiri G."/>
            <person name="Coelho M.A."/>
            <person name="Reza M.H."/>
            <person name="Thimmappa B.C."/>
            <person name="Ganguly P."/>
            <person name="Vadnala R.N."/>
            <person name="Sun S."/>
            <person name="Siddharthan R."/>
            <person name="Tellgren-Roth C."/>
            <person name="Dawson T.L."/>
            <person name="Heitman J."/>
            <person name="Sanyal K."/>
        </authorList>
    </citation>
    <scope>NUCLEOTIDE SEQUENCE [LARGE SCALE GENOMIC DNA]</scope>
    <source>
        <strain evidence="11">CBS14141</strain>
    </source>
</reference>
<dbReference type="InterPro" id="IPR052070">
    <property type="entry name" value="ESCRT-I_UEV_domain"/>
</dbReference>
<evidence type="ECO:0000313" key="11">
    <source>
        <dbReference type="EMBL" id="WFD49535.1"/>
    </source>
</evidence>
<evidence type="ECO:0000256" key="6">
    <source>
        <dbReference type="ARBA" id="ARBA00023054"/>
    </source>
</evidence>
<keyword evidence="12" id="KW-1185">Reference proteome</keyword>
<dbReference type="PROSITE" id="PS51312">
    <property type="entry name" value="SB"/>
    <property type="match status" value="1"/>
</dbReference>
<proteinExistence type="inferred from homology"/>
<dbReference type="CDD" id="cd11685">
    <property type="entry name" value="UEV_TSG101-like"/>
    <property type="match status" value="1"/>
</dbReference>